<dbReference type="Gene3D" id="1.25.40.10">
    <property type="entry name" value="Tetratricopeptide repeat domain"/>
    <property type="match status" value="6"/>
</dbReference>
<dbReference type="AlphaFoldDB" id="A0AAQ3PZZ6"/>
<feature type="repeat" description="PPR" evidence="2">
    <location>
        <begin position="290"/>
        <end position="324"/>
    </location>
</feature>
<dbReference type="GO" id="GO:0009451">
    <property type="term" value="P:RNA modification"/>
    <property type="evidence" value="ECO:0007669"/>
    <property type="project" value="InterPro"/>
</dbReference>
<dbReference type="Pfam" id="PF01535">
    <property type="entry name" value="PPR"/>
    <property type="match status" value="6"/>
</dbReference>
<keyword evidence="4" id="KW-1185">Reference proteome</keyword>
<feature type="repeat" description="PPR" evidence="2">
    <location>
        <begin position="522"/>
        <end position="556"/>
    </location>
</feature>
<accession>A0AAQ3PZZ6</accession>
<feature type="repeat" description="PPR" evidence="2">
    <location>
        <begin position="391"/>
        <end position="425"/>
    </location>
</feature>
<protein>
    <submittedName>
        <fullName evidence="3">Pentatricopeptide repeat-containing protein</fullName>
    </submittedName>
</protein>
<feature type="repeat" description="PPR" evidence="2">
    <location>
        <begin position="158"/>
        <end position="192"/>
    </location>
</feature>
<dbReference type="InterPro" id="IPR011990">
    <property type="entry name" value="TPR-like_helical_dom_sf"/>
</dbReference>
<dbReference type="PANTHER" id="PTHR47926">
    <property type="entry name" value="PENTATRICOPEPTIDE REPEAT-CONTAINING PROTEIN"/>
    <property type="match status" value="1"/>
</dbReference>
<dbReference type="InterPro" id="IPR046960">
    <property type="entry name" value="PPR_At4g14850-like_plant"/>
</dbReference>
<dbReference type="InterPro" id="IPR002885">
    <property type="entry name" value="PPR_rpt"/>
</dbReference>
<dbReference type="Pfam" id="PF13041">
    <property type="entry name" value="PPR_2"/>
    <property type="match status" value="2"/>
</dbReference>
<evidence type="ECO:0000313" key="4">
    <source>
        <dbReference type="Proteomes" id="UP001327560"/>
    </source>
</evidence>
<dbReference type="EMBL" id="CP136890">
    <property type="protein sequence ID" value="WOK93810.1"/>
    <property type="molecule type" value="Genomic_DNA"/>
</dbReference>
<keyword evidence="1" id="KW-0677">Repeat</keyword>
<organism evidence="3 4">
    <name type="scientific">Canna indica</name>
    <name type="common">Indian-shot</name>
    <dbReference type="NCBI Taxonomy" id="4628"/>
    <lineage>
        <taxon>Eukaryota</taxon>
        <taxon>Viridiplantae</taxon>
        <taxon>Streptophyta</taxon>
        <taxon>Embryophyta</taxon>
        <taxon>Tracheophyta</taxon>
        <taxon>Spermatophyta</taxon>
        <taxon>Magnoliopsida</taxon>
        <taxon>Liliopsida</taxon>
        <taxon>Zingiberales</taxon>
        <taxon>Cannaceae</taxon>
        <taxon>Canna</taxon>
    </lineage>
</organism>
<evidence type="ECO:0000256" key="1">
    <source>
        <dbReference type="ARBA" id="ARBA00022737"/>
    </source>
</evidence>
<reference evidence="3 4" key="1">
    <citation type="submission" date="2023-10" db="EMBL/GenBank/DDBJ databases">
        <title>Chromosome-scale genome assembly provides insights into flower coloration mechanisms of Canna indica.</title>
        <authorList>
            <person name="Li C."/>
        </authorList>
    </citation>
    <scope>NUCLEOTIDE SEQUENCE [LARGE SCALE GENOMIC DNA]</scope>
    <source>
        <tissue evidence="3">Flower</tissue>
    </source>
</reference>
<feature type="repeat" description="PPR" evidence="2">
    <location>
        <begin position="623"/>
        <end position="653"/>
    </location>
</feature>
<proteinExistence type="predicted"/>
<dbReference type="GO" id="GO:0003723">
    <property type="term" value="F:RNA binding"/>
    <property type="evidence" value="ECO:0007669"/>
    <property type="project" value="InterPro"/>
</dbReference>
<evidence type="ECO:0000256" key="2">
    <source>
        <dbReference type="PROSITE-ProRule" id="PRU00708"/>
    </source>
</evidence>
<dbReference type="PANTHER" id="PTHR47926:SF423">
    <property type="entry name" value="REPEAT-CONTAINING PROTEIN, PUTATIVE-RELATED"/>
    <property type="match status" value="1"/>
</dbReference>
<name>A0AAQ3PZZ6_9LILI</name>
<dbReference type="PROSITE" id="PS51375">
    <property type="entry name" value="PPR"/>
    <property type="match status" value="8"/>
</dbReference>
<sequence>MRSPTYRWAAITRAFSTSTLKSPSFKTAAGFQSIQSLASAGRLKDAIRSIILRRHLGRPVHPDCFVAVLKHCAEPEILVTTRQLHAHMIVTCFDQDPFICNHLISIYGKCGFLTDAHWVLRKLRKKKLRSWNILIALYCKFGFLSEGKRLFDEMPRWDVVSWNTMIAAYDQWGPCEEALEFFVRMTRSDCKVDNFGLSSVISACANLRFVQNGMVLHGFSVKIGLDSHVEVGSAVVGLYSKCEQLDDARRVFDELDTKELFTWNTMLDGYIQCSKIGDALSFFENMPEKNVVSWTTIVAGCSRHNKNEKAIETFHRMQKLGLRPDWVSYVSVLDACVWLLDLKEGSKIHAKIVKSGFEADRIVGSALVALYAKGGCLTDARSVIHGLAAVDDYSWSVLIAEYVKHGLFDSACELFESLAVKSVPLWNALIGAYSAVGLSEEAYATFKRMQVDGKCGDEYTFGSLLVGSFHLGLRFGEQLHSHIRKIGVGSSTFVASALINMYSANLNCQASERIFKLVEYPNPIVWSSMISGYALNNLTKDAMHTFALMISLGIQPDNVSLSLILDACSRLLDLHGGTQVHAFAYRLGYESDVVVGSALIDMYAKCGSINCASHAFTDIHRHTVFSWTALVNGHMKSGMYDIANKLFDIMPERNNVSWNVMLSGYAKNGLALEALQIYRRMGKSGLLPDLISFTTLLAVCIDFVLRESGKQVHAQIIKNGYHMDRQINFYLTLMYQNFEEFCHTEKFSSGSSDSIIMAAADRAEPNTISENIKLLASVYFSYYNRENFQSREDC</sequence>
<evidence type="ECO:0000313" key="3">
    <source>
        <dbReference type="EMBL" id="WOK93810.1"/>
    </source>
</evidence>
<feature type="repeat" description="PPR" evidence="2">
    <location>
        <begin position="654"/>
        <end position="688"/>
    </location>
</feature>
<feature type="repeat" description="PPR" evidence="2">
    <location>
        <begin position="259"/>
        <end position="289"/>
    </location>
</feature>
<gene>
    <name evidence="3" type="ORF">Cni_G02511</name>
</gene>
<dbReference type="Proteomes" id="UP001327560">
    <property type="component" value="Chromosome 1"/>
</dbReference>
<feature type="repeat" description="PPR" evidence="2">
    <location>
        <begin position="127"/>
        <end position="157"/>
    </location>
</feature>
<dbReference type="FunFam" id="1.25.40.10:FF:000442">
    <property type="entry name" value="Pentatricopeptide repeat-containing protein At3g49710"/>
    <property type="match status" value="1"/>
</dbReference>
<dbReference type="NCBIfam" id="TIGR00756">
    <property type="entry name" value="PPR"/>
    <property type="match status" value="7"/>
</dbReference>